<dbReference type="InterPro" id="IPR009880">
    <property type="entry name" value="Glyoxal_oxidase_N"/>
</dbReference>
<dbReference type="OrthoDB" id="2019572at2759"/>
<evidence type="ECO:0000256" key="1">
    <source>
        <dbReference type="ARBA" id="ARBA00022729"/>
    </source>
</evidence>
<proteinExistence type="predicted"/>
<dbReference type="PANTHER" id="PTHR32208:SF57">
    <property type="entry name" value="F14L17.20 PROTEIN"/>
    <property type="match status" value="1"/>
</dbReference>
<evidence type="ECO:0008006" key="6">
    <source>
        <dbReference type="Google" id="ProtNLM"/>
    </source>
</evidence>
<feature type="domain" description="Glyoxal oxidase N-terminal" evidence="2">
    <location>
        <begin position="1"/>
        <end position="401"/>
    </location>
</feature>
<sequence>MHMQLLYTNRVVIFDRTDFGPSNLSLPFGQCRIDPKDVALTTDCTAHSLVYDIGTNTIRPLMVQTDTWCSSGAVLPSGTLVQTGGYNDGDRVVRTFAPCIDDFCDWVELPEYLSVRRWYASNQVLPDGRIIVVGGRRVFSYEFYPRSSTSTSTASSCYLRFLQETRDSYDENNLYPFLHLLPDGNLFVFANKRSILLDYARNIVVKEYPVMPGMDKRNYPSTGSSALLPLRLLSGNNETRVLAELEVEVMVCGGAPVDAFFHAAHGVFLGASSSCGRLKVSDPNADWVMEKMPMGRVMSDMLMLPTGDIIMINGAGNGTAGWEYAVNPVLNPVLYSTYERNLTRRFTVLNPSPIPRLYHSAAVLLPDGRVLVGGSNPHRLYNFTDVLYPTDLSLEAFLPPYLAQRHSDLRPTIVSHTGMSLLYRRYFTLTFLVPAYQPENSVTVTLLAPSFTTHSLAMNQRLLELNVVSFLQMATSAYQVTVVGPPTADIAPPGYYLMFIIHAGIPSPGVWVKVE</sequence>
<dbReference type="EMBL" id="JACGCM010001406">
    <property type="protein sequence ID" value="KAF6155715.1"/>
    <property type="molecule type" value="Genomic_DNA"/>
</dbReference>
<dbReference type="InterPro" id="IPR015202">
    <property type="entry name" value="GO-like_E_set"/>
</dbReference>
<reference evidence="4 5" key="1">
    <citation type="journal article" date="2020" name="IScience">
        <title>Genome Sequencing of the Endangered Kingdonia uniflora (Circaeasteraceae, Ranunculales) Reveals Potential Mechanisms of Evolutionary Specialization.</title>
        <authorList>
            <person name="Sun Y."/>
            <person name="Deng T."/>
            <person name="Zhang A."/>
            <person name="Moore M.J."/>
            <person name="Landis J.B."/>
            <person name="Lin N."/>
            <person name="Zhang H."/>
            <person name="Zhang X."/>
            <person name="Huang J."/>
            <person name="Zhang X."/>
            <person name="Sun H."/>
            <person name="Wang H."/>
        </authorList>
    </citation>
    <scope>NUCLEOTIDE SEQUENCE [LARGE SCALE GENOMIC DNA]</scope>
    <source>
        <strain evidence="4">TB1705</strain>
        <tissue evidence="4">Leaf</tissue>
    </source>
</reference>
<dbReference type="CDD" id="cd02851">
    <property type="entry name" value="E_set_GO_C"/>
    <property type="match status" value="1"/>
</dbReference>
<accession>A0A7J7MLB8</accession>
<keyword evidence="5" id="KW-1185">Reference proteome</keyword>
<gene>
    <name evidence="4" type="ORF">GIB67_007152</name>
</gene>
<evidence type="ECO:0000259" key="3">
    <source>
        <dbReference type="Pfam" id="PF09118"/>
    </source>
</evidence>
<dbReference type="Gene3D" id="2.130.10.80">
    <property type="entry name" value="Galactose oxidase/kelch, beta-propeller"/>
    <property type="match status" value="1"/>
</dbReference>
<name>A0A7J7MLB8_9MAGN</name>
<dbReference type="Pfam" id="PF09118">
    <property type="entry name" value="GO-like_E_set"/>
    <property type="match status" value="1"/>
</dbReference>
<dbReference type="InterPro" id="IPR014756">
    <property type="entry name" value="Ig_E-set"/>
</dbReference>
<dbReference type="InterPro" id="IPR013783">
    <property type="entry name" value="Ig-like_fold"/>
</dbReference>
<dbReference type="AlphaFoldDB" id="A0A7J7MLB8"/>
<evidence type="ECO:0000313" key="5">
    <source>
        <dbReference type="Proteomes" id="UP000541444"/>
    </source>
</evidence>
<dbReference type="Proteomes" id="UP000541444">
    <property type="component" value="Unassembled WGS sequence"/>
</dbReference>
<feature type="domain" description="Galactose oxidase-like Early set" evidence="3">
    <location>
        <begin position="410"/>
        <end position="514"/>
    </location>
</feature>
<comment type="caution">
    <text evidence="4">The sequence shown here is derived from an EMBL/GenBank/DDBJ whole genome shotgun (WGS) entry which is preliminary data.</text>
</comment>
<dbReference type="InterPro" id="IPR011043">
    <property type="entry name" value="Gal_Oxase/kelch_b-propeller"/>
</dbReference>
<dbReference type="SUPFAM" id="SSF81296">
    <property type="entry name" value="E set domains"/>
    <property type="match status" value="1"/>
</dbReference>
<evidence type="ECO:0000313" key="4">
    <source>
        <dbReference type="EMBL" id="KAF6155715.1"/>
    </source>
</evidence>
<dbReference type="Gene3D" id="2.60.40.10">
    <property type="entry name" value="Immunoglobulins"/>
    <property type="match status" value="1"/>
</dbReference>
<evidence type="ECO:0000259" key="2">
    <source>
        <dbReference type="Pfam" id="PF07250"/>
    </source>
</evidence>
<keyword evidence="1" id="KW-0732">Signal</keyword>
<dbReference type="SUPFAM" id="SSF50965">
    <property type="entry name" value="Galactose oxidase, central domain"/>
    <property type="match status" value="1"/>
</dbReference>
<protein>
    <recommendedName>
        <fullName evidence="6">Glyoxal oxidase</fullName>
    </recommendedName>
</protein>
<dbReference type="InterPro" id="IPR037293">
    <property type="entry name" value="Gal_Oxidase_central_sf"/>
</dbReference>
<dbReference type="PANTHER" id="PTHR32208">
    <property type="entry name" value="SECRETED PROTEIN-RELATED"/>
    <property type="match status" value="1"/>
</dbReference>
<organism evidence="4 5">
    <name type="scientific">Kingdonia uniflora</name>
    <dbReference type="NCBI Taxonomy" id="39325"/>
    <lineage>
        <taxon>Eukaryota</taxon>
        <taxon>Viridiplantae</taxon>
        <taxon>Streptophyta</taxon>
        <taxon>Embryophyta</taxon>
        <taxon>Tracheophyta</taxon>
        <taxon>Spermatophyta</taxon>
        <taxon>Magnoliopsida</taxon>
        <taxon>Ranunculales</taxon>
        <taxon>Circaeasteraceae</taxon>
        <taxon>Kingdonia</taxon>
    </lineage>
</organism>
<dbReference type="Pfam" id="PF07250">
    <property type="entry name" value="Glyoxal_oxid_N"/>
    <property type="match status" value="1"/>
</dbReference>